<reference evidence="1 2" key="1">
    <citation type="submission" date="2020-08" db="EMBL/GenBank/DDBJ databases">
        <title>Genomic Encyclopedia of Type Strains, Phase III (KMG-III): the genomes of soil and plant-associated and newly described type strains.</title>
        <authorList>
            <person name="Whitman W."/>
        </authorList>
    </citation>
    <scope>NUCLEOTIDE SEQUENCE [LARGE SCALE GENOMIC DNA]</scope>
    <source>
        <strain evidence="1 2">CECT 7015</strain>
    </source>
</reference>
<dbReference type="EMBL" id="JACHXN010000029">
    <property type="protein sequence ID" value="MBB3149263.1"/>
    <property type="molecule type" value="Genomic_DNA"/>
</dbReference>
<dbReference type="RefSeq" id="WP_183665029.1">
    <property type="nucleotide sequence ID" value="NZ_JACHXN010000029.1"/>
</dbReference>
<dbReference type="AlphaFoldDB" id="A0A839UHK4"/>
<protein>
    <submittedName>
        <fullName evidence="1">Uncharacterized protein</fullName>
    </submittedName>
</protein>
<dbReference type="Proteomes" id="UP000554520">
    <property type="component" value="Unassembled WGS sequence"/>
</dbReference>
<proteinExistence type="predicted"/>
<evidence type="ECO:0000313" key="1">
    <source>
        <dbReference type="EMBL" id="MBB3149263.1"/>
    </source>
</evidence>
<keyword evidence="2" id="KW-1185">Reference proteome</keyword>
<evidence type="ECO:0000313" key="2">
    <source>
        <dbReference type="Proteomes" id="UP000554520"/>
    </source>
</evidence>
<gene>
    <name evidence="1" type="ORF">FHS21_005715</name>
</gene>
<name>A0A839UHK4_9HYPH</name>
<organism evidence="1 2">
    <name type="scientific">Phyllobacterium trifolii</name>
    <dbReference type="NCBI Taxonomy" id="300193"/>
    <lineage>
        <taxon>Bacteria</taxon>
        <taxon>Pseudomonadati</taxon>
        <taxon>Pseudomonadota</taxon>
        <taxon>Alphaproteobacteria</taxon>
        <taxon>Hyphomicrobiales</taxon>
        <taxon>Phyllobacteriaceae</taxon>
        <taxon>Phyllobacterium</taxon>
    </lineage>
</organism>
<accession>A0A839UHK4</accession>
<comment type="caution">
    <text evidence="1">The sequence shown here is derived from an EMBL/GenBank/DDBJ whole genome shotgun (WGS) entry which is preliminary data.</text>
</comment>
<sequence length="477" mass="52528">MTLSINESKNGELKGVFEYSSGWKKASYNVVGTVTPTGTFQLLPGSWIAQPTGFRAVGLQGQVGQSGSKRVIDGTLPECKPGVFRAFLLPPVEKIPPPIAGMFDRKGPAWIKAIRDRIQEYERKRVANQYWWRQLEIEVNFSKVDRPTIDVLLAEIGAARASIGADALLAELSSDPKVFPQGIGQVFRIYQRAQRSDWPDGVKHRVSEVCKQRVAEVLRPKLTEIAASAVNVPTSLDGLAMARGALAPIEDYRQFLEQSFGTLDQENLLAPMWQKIAELESNPAIATEFQEAFAEARRQPDPRAATENVIRNVLDGRSTSETLAAIAAEGRREAALAEVVVESTASAEDRREPSANDMALFMYSVTERVNAIYAAMRCNPGEQRPVTDLPQCQLGELEVRLKKIVKTGCLAEKPGEQYVCDFEQYSKLVSFRTGEPVEGSFSLEVRFPGGRLEGPQKVRFVRQALGGGWDGSSLNPG</sequence>